<protein>
    <submittedName>
        <fullName evidence="2">GNAT family N-acetyltransferase</fullName>
    </submittedName>
</protein>
<dbReference type="RefSeq" id="WP_133395644.1">
    <property type="nucleotide sequence ID" value="NZ_SNAA01000002.1"/>
</dbReference>
<feature type="domain" description="BioF2-like acetyltransferase" evidence="1">
    <location>
        <begin position="132"/>
        <end position="264"/>
    </location>
</feature>
<organism evidence="2 3">
    <name type="scientific">Palleronia sediminis</name>
    <dbReference type="NCBI Taxonomy" id="2547833"/>
    <lineage>
        <taxon>Bacteria</taxon>
        <taxon>Pseudomonadati</taxon>
        <taxon>Pseudomonadota</taxon>
        <taxon>Alphaproteobacteria</taxon>
        <taxon>Rhodobacterales</taxon>
        <taxon>Roseobacteraceae</taxon>
        <taxon>Palleronia</taxon>
    </lineage>
</organism>
<comment type="caution">
    <text evidence="2">The sequence shown here is derived from an EMBL/GenBank/DDBJ whole genome shotgun (WGS) entry which is preliminary data.</text>
</comment>
<evidence type="ECO:0000259" key="1">
    <source>
        <dbReference type="Pfam" id="PF13480"/>
    </source>
</evidence>
<dbReference type="SUPFAM" id="SSF55729">
    <property type="entry name" value="Acyl-CoA N-acyltransferases (Nat)"/>
    <property type="match status" value="1"/>
</dbReference>
<dbReference type="InterPro" id="IPR016181">
    <property type="entry name" value="Acyl_CoA_acyltransferase"/>
</dbReference>
<dbReference type="Pfam" id="PF13480">
    <property type="entry name" value="Acetyltransf_6"/>
    <property type="match status" value="1"/>
</dbReference>
<proteinExistence type="predicted"/>
<evidence type="ECO:0000313" key="3">
    <source>
        <dbReference type="Proteomes" id="UP000295701"/>
    </source>
</evidence>
<evidence type="ECO:0000313" key="2">
    <source>
        <dbReference type="EMBL" id="TDL83691.1"/>
    </source>
</evidence>
<reference evidence="2 3" key="1">
    <citation type="submission" date="2019-03" db="EMBL/GenBank/DDBJ databases">
        <title>Primorskyibacter sp. SS33 isolated from sediments.</title>
        <authorList>
            <person name="Xunke S."/>
        </authorList>
    </citation>
    <scope>NUCLEOTIDE SEQUENCE [LARGE SCALE GENOMIC DNA]</scope>
    <source>
        <strain evidence="2 3">SS33</strain>
    </source>
</reference>
<dbReference type="Proteomes" id="UP000295701">
    <property type="component" value="Unassembled WGS sequence"/>
</dbReference>
<dbReference type="PANTHER" id="PTHR36174:SF1">
    <property type="entry name" value="LIPID II:GLYCINE GLYCYLTRANSFERASE"/>
    <property type="match status" value="1"/>
</dbReference>
<dbReference type="InterPro" id="IPR038740">
    <property type="entry name" value="BioF2-like_GNAT_dom"/>
</dbReference>
<keyword evidence="3" id="KW-1185">Reference proteome</keyword>
<dbReference type="PANTHER" id="PTHR36174">
    <property type="entry name" value="LIPID II:GLYCINE GLYCYLTRANSFERASE"/>
    <property type="match status" value="1"/>
</dbReference>
<sequence>MRITFDECDCDSWTEWAGDAPLEQHWAYGATAQRLGARIVRARLGPPSDPVGIAQGVVRRIGPLRVLWLPRGVFPRHGGELGHEAAAATGAALPGLVAILSPGATVPLSAPRMRAIVGLHGDLRAGLGGKWRNALRRAERSDLAVERVAGCPAWLRQGEAEQRRARGYRALPPEWLAAFRLAAPDAVESWIARRGAHPVAGMSFLRHGRGMTYHLGWSGRAGRARNAHNLLLWHAMNDAAARGTTMLDLGLVDPARLPGLTRFKRGARARLVHDPAVGLVLPRRAAVQRGARGAFLPALPME</sequence>
<gene>
    <name evidence="2" type="ORF">E2L08_03365</name>
</gene>
<name>A0A4R6AHK8_9RHOB</name>
<dbReference type="InterPro" id="IPR050644">
    <property type="entry name" value="PG_Glycine_Bridge_Synth"/>
</dbReference>
<accession>A0A4R6AHK8</accession>
<dbReference type="OrthoDB" id="341858at2"/>
<dbReference type="EMBL" id="SNAA01000002">
    <property type="protein sequence ID" value="TDL83691.1"/>
    <property type="molecule type" value="Genomic_DNA"/>
</dbReference>
<dbReference type="AlphaFoldDB" id="A0A4R6AHK8"/>
<keyword evidence="2" id="KW-0808">Transferase</keyword>
<dbReference type="GO" id="GO:0016740">
    <property type="term" value="F:transferase activity"/>
    <property type="evidence" value="ECO:0007669"/>
    <property type="project" value="UniProtKB-KW"/>
</dbReference>
<dbReference type="Gene3D" id="3.40.630.30">
    <property type="match status" value="1"/>
</dbReference>